<dbReference type="RefSeq" id="WP_110480794.1">
    <property type="nucleotide sequence ID" value="NZ_CP024988.1"/>
</dbReference>
<dbReference type="EMBL" id="CP024988">
    <property type="protein sequence ID" value="AWT24958.1"/>
    <property type="molecule type" value="Genomic_DNA"/>
</dbReference>
<evidence type="ECO:0000313" key="3">
    <source>
        <dbReference type="Proteomes" id="UP000247696"/>
    </source>
</evidence>
<dbReference type="KEGG" id="cpre:Csp1_01300"/>
<evidence type="ECO:0000259" key="1">
    <source>
        <dbReference type="Pfam" id="PF09084"/>
    </source>
</evidence>
<dbReference type="PANTHER" id="PTHR30024">
    <property type="entry name" value="ALIPHATIC SULFONATES-BINDING PROTEIN-RELATED"/>
    <property type="match status" value="1"/>
</dbReference>
<dbReference type="SUPFAM" id="SSF53850">
    <property type="entry name" value="Periplasmic binding protein-like II"/>
    <property type="match status" value="1"/>
</dbReference>
<organism evidence="2 3">
    <name type="scientific">Corynebacterium provencense</name>
    <dbReference type="NCBI Taxonomy" id="1737425"/>
    <lineage>
        <taxon>Bacteria</taxon>
        <taxon>Bacillati</taxon>
        <taxon>Actinomycetota</taxon>
        <taxon>Actinomycetes</taxon>
        <taxon>Mycobacteriales</taxon>
        <taxon>Corynebacteriaceae</taxon>
        <taxon>Corynebacterium</taxon>
    </lineage>
</organism>
<sequence length="320" mass="35473">MTVRIGVNGHDPVLYFLSTLGILERRLAAIGEDVQWVSYSPGPRAPWLLGDTLDIVGCGQTPIIRAHAEGVDAAYLASSPNRPCQGALLVRKEGSVHSPKDLRGARVAFPSAAWAALLVIGTLDIAGLTLHDIVPMESDFSEDLNLLLSGEIDAAPVLGPRLVEAEETGKVRHLLPTDDVVCNRHLFTTQRRFIDERPEILVEVFAAMELANLWVTSDFTRAAEQRAAESRYDADHWGGNADSWEKILRRMPWHTASIDSAFIDEQQRYANLLKHADEIDRAANERSHFVPELAWLVREGVRRAHVEFANNNEIVPASLL</sequence>
<gene>
    <name evidence="2" type="primary">ssuA_1</name>
    <name evidence="2" type="ORF">Csp1_01300</name>
</gene>
<feature type="domain" description="SsuA/THI5-like" evidence="1">
    <location>
        <begin position="60"/>
        <end position="211"/>
    </location>
</feature>
<keyword evidence="3" id="KW-1185">Reference proteome</keyword>
<dbReference type="Pfam" id="PF09084">
    <property type="entry name" value="NMT1"/>
    <property type="match status" value="1"/>
</dbReference>
<dbReference type="PANTHER" id="PTHR30024:SF42">
    <property type="entry name" value="ALIPHATIC SULFONATES-BINDING PROTEIN-RELATED"/>
    <property type="match status" value="1"/>
</dbReference>
<proteinExistence type="predicted"/>
<evidence type="ECO:0000313" key="2">
    <source>
        <dbReference type="EMBL" id="AWT24958.1"/>
    </source>
</evidence>
<protein>
    <submittedName>
        <fullName evidence="2">Aliphatic sulfonates-binding protein</fullName>
    </submittedName>
</protein>
<dbReference type="AlphaFoldDB" id="A0A2Z3YMB2"/>
<name>A0A2Z3YMB2_9CORY</name>
<dbReference type="Gene3D" id="3.40.190.10">
    <property type="entry name" value="Periplasmic binding protein-like II"/>
    <property type="match status" value="2"/>
</dbReference>
<reference evidence="3" key="1">
    <citation type="submission" date="2017-11" db="EMBL/GenBank/DDBJ databases">
        <title>Otitis media/interna in a cat caused by the recently described species Corynebacterium provencense.</title>
        <authorList>
            <person name="Kittl S."/>
            <person name="Brodard I."/>
            <person name="Rychener L."/>
            <person name="Jores J."/>
            <person name="Roosje P."/>
            <person name="Gobeli Brawand S."/>
        </authorList>
    </citation>
    <scope>NUCLEOTIDE SEQUENCE [LARGE SCALE GENOMIC DNA]</scope>
    <source>
        <strain evidence="3">17KM38</strain>
    </source>
</reference>
<dbReference type="OrthoDB" id="506623at2"/>
<dbReference type="InterPro" id="IPR015168">
    <property type="entry name" value="SsuA/THI5"/>
</dbReference>
<dbReference type="Proteomes" id="UP000247696">
    <property type="component" value="Chromosome"/>
</dbReference>
<accession>A0A2Z3YMB2</accession>